<keyword evidence="8" id="KW-0472">Membrane</keyword>
<dbReference type="SUPFAM" id="SSF52540">
    <property type="entry name" value="P-loop containing nucleoside triphosphate hydrolases"/>
    <property type="match status" value="1"/>
</dbReference>
<sequence length="305" mass="33634">MVIKVENLVKVYGPIRAVDGISFEVNKGEVFGMLGPNGAGKTTTVEIIEGLRTQDSGTVTVLGLDSQKATKEIKQRIGAQLQTPSLMPTLTVEELLDVFAGFYEKSLPTKDLLEIVSLTESRKVLVKNLSGGQLQRLSVAMALVNDPEIAFLDEPTTGLDPQVRRSMWQVIEDMKAKGKTIFMTTHYMEEAERLCDRIAIVDHGKIIALDTPRGLINSNFKEQAIQFELEPRPSNEILLSFPGATSVATDLNEVVIYTKDVPGTMSAAIKYAEANCSPPQLKDLRVRQASLEDVFLKLTGRKIRE</sequence>
<dbReference type="PANTHER" id="PTHR42711">
    <property type="entry name" value="ABC TRANSPORTER ATP-BINDING PROTEIN"/>
    <property type="match status" value="1"/>
</dbReference>
<gene>
    <name evidence="9" type="ORF">JP09_003035</name>
</gene>
<dbReference type="OrthoDB" id="9767778at2"/>
<proteinExistence type="inferred from homology"/>
<evidence type="ECO:0000313" key="9">
    <source>
        <dbReference type="EMBL" id="PPD58854.1"/>
    </source>
</evidence>
<keyword evidence="6 9" id="KW-0067">ATP-binding</keyword>
<dbReference type="GO" id="GO:0005886">
    <property type="term" value="C:plasma membrane"/>
    <property type="evidence" value="ECO:0007669"/>
    <property type="project" value="UniProtKB-SubCell"/>
</dbReference>
<name>A0A2P5P995_9CHLR</name>
<dbReference type="FunFam" id="3.40.50.300:FF:000589">
    <property type="entry name" value="ABC transporter, ATP-binding subunit"/>
    <property type="match status" value="1"/>
</dbReference>
<dbReference type="PROSITE" id="PS50893">
    <property type="entry name" value="ABC_TRANSPORTER_2"/>
    <property type="match status" value="1"/>
</dbReference>
<dbReference type="SMART" id="SM00382">
    <property type="entry name" value="AAA"/>
    <property type="match status" value="1"/>
</dbReference>
<evidence type="ECO:0000256" key="6">
    <source>
        <dbReference type="ARBA" id="ARBA00022840"/>
    </source>
</evidence>
<keyword evidence="4" id="KW-1003">Cell membrane</keyword>
<keyword evidence="10" id="KW-1185">Reference proteome</keyword>
<dbReference type="AlphaFoldDB" id="A0A2P5P995"/>
<dbReference type="InterPro" id="IPR027417">
    <property type="entry name" value="P-loop_NTPase"/>
</dbReference>
<dbReference type="GO" id="GO:0005524">
    <property type="term" value="F:ATP binding"/>
    <property type="evidence" value="ECO:0007669"/>
    <property type="project" value="UniProtKB-KW"/>
</dbReference>
<evidence type="ECO:0000256" key="8">
    <source>
        <dbReference type="ARBA" id="ARBA00023136"/>
    </source>
</evidence>
<evidence type="ECO:0000256" key="2">
    <source>
        <dbReference type="ARBA" id="ARBA00005417"/>
    </source>
</evidence>
<dbReference type="Pfam" id="PF00005">
    <property type="entry name" value="ABC_tran"/>
    <property type="match status" value="1"/>
</dbReference>
<organism evidence="9 10">
    <name type="scientific">Dehalogenimonas etheniformans</name>
    <dbReference type="NCBI Taxonomy" id="1536648"/>
    <lineage>
        <taxon>Bacteria</taxon>
        <taxon>Bacillati</taxon>
        <taxon>Chloroflexota</taxon>
        <taxon>Dehalococcoidia</taxon>
        <taxon>Dehalococcoidales</taxon>
        <taxon>Dehalococcoidaceae</taxon>
        <taxon>Dehalogenimonas</taxon>
    </lineage>
</organism>
<keyword evidence="5" id="KW-0547">Nucleotide-binding</keyword>
<dbReference type="EMBL" id="JQAN02000006">
    <property type="protein sequence ID" value="PPD58854.1"/>
    <property type="molecule type" value="Genomic_DNA"/>
</dbReference>
<evidence type="ECO:0000256" key="5">
    <source>
        <dbReference type="ARBA" id="ARBA00022741"/>
    </source>
</evidence>
<accession>A0A2P5P995</accession>
<evidence type="ECO:0000256" key="1">
    <source>
        <dbReference type="ARBA" id="ARBA00004236"/>
    </source>
</evidence>
<dbReference type="RefSeq" id="WP_102330338.1">
    <property type="nucleotide sequence ID" value="NZ_CP058566.2"/>
</dbReference>
<comment type="caution">
    <text evidence="9">The sequence shown here is derived from an EMBL/GenBank/DDBJ whole genome shotgun (WGS) entry which is preliminary data.</text>
</comment>
<comment type="subcellular location">
    <subcellularLocation>
        <location evidence="1">Cell membrane</location>
    </subcellularLocation>
</comment>
<dbReference type="PANTHER" id="PTHR42711:SF5">
    <property type="entry name" value="ABC TRANSPORTER ATP-BINDING PROTEIN NATA"/>
    <property type="match status" value="1"/>
</dbReference>
<dbReference type="InterPro" id="IPR017871">
    <property type="entry name" value="ABC_transporter-like_CS"/>
</dbReference>
<dbReference type="InterPro" id="IPR003439">
    <property type="entry name" value="ABC_transporter-like_ATP-bd"/>
</dbReference>
<dbReference type="InterPro" id="IPR050763">
    <property type="entry name" value="ABC_transporter_ATP-binding"/>
</dbReference>
<keyword evidence="3" id="KW-0813">Transport</keyword>
<evidence type="ECO:0000313" key="10">
    <source>
        <dbReference type="Proteomes" id="UP000235653"/>
    </source>
</evidence>
<comment type="similarity">
    <text evidence="2">Belongs to the ABC transporter superfamily.</text>
</comment>
<dbReference type="GO" id="GO:0016887">
    <property type="term" value="F:ATP hydrolysis activity"/>
    <property type="evidence" value="ECO:0007669"/>
    <property type="project" value="InterPro"/>
</dbReference>
<keyword evidence="7" id="KW-1278">Translocase</keyword>
<reference evidence="9 10" key="1">
    <citation type="journal article" date="2017" name="ISME J.">
        <title>Grape pomace compost harbors organohalide-respiring Dehalogenimonas species with novel reductive dehalogenase genes.</title>
        <authorList>
            <person name="Yang Y."/>
            <person name="Higgins S.A."/>
            <person name="Yan J."/>
            <person name="Simsir B."/>
            <person name="Chourey K."/>
            <person name="Iyer R."/>
            <person name="Hettich R.L."/>
            <person name="Baldwin B."/>
            <person name="Ogles D.M."/>
            <person name="Loffler F.E."/>
        </authorList>
    </citation>
    <scope>NUCLEOTIDE SEQUENCE [LARGE SCALE GENOMIC DNA]</scope>
    <source>
        <strain evidence="9 10">GP</strain>
    </source>
</reference>
<dbReference type="InterPro" id="IPR003593">
    <property type="entry name" value="AAA+_ATPase"/>
</dbReference>
<protein>
    <submittedName>
        <fullName evidence="9">ABC transporter ATP-binding protein</fullName>
    </submittedName>
</protein>
<evidence type="ECO:0000256" key="3">
    <source>
        <dbReference type="ARBA" id="ARBA00022448"/>
    </source>
</evidence>
<dbReference type="Proteomes" id="UP000235653">
    <property type="component" value="Unassembled WGS sequence"/>
</dbReference>
<evidence type="ECO:0000256" key="4">
    <source>
        <dbReference type="ARBA" id="ARBA00022475"/>
    </source>
</evidence>
<evidence type="ECO:0000256" key="7">
    <source>
        <dbReference type="ARBA" id="ARBA00022967"/>
    </source>
</evidence>
<dbReference type="PROSITE" id="PS00211">
    <property type="entry name" value="ABC_TRANSPORTER_1"/>
    <property type="match status" value="1"/>
</dbReference>
<dbReference type="Gene3D" id="3.40.50.300">
    <property type="entry name" value="P-loop containing nucleotide triphosphate hydrolases"/>
    <property type="match status" value="1"/>
</dbReference>